<dbReference type="AlphaFoldDB" id="A0A2R6W181"/>
<keyword evidence="2" id="KW-1185">Reference proteome</keyword>
<name>A0A2R6W181_MARPO</name>
<gene>
    <name evidence="1" type="ORF">MARPO_0190s0011</name>
</gene>
<proteinExistence type="predicted"/>
<dbReference type="EMBL" id="KZ772858">
    <property type="protein sequence ID" value="PTQ27616.1"/>
    <property type="molecule type" value="Genomic_DNA"/>
</dbReference>
<dbReference type="Proteomes" id="UP000244005">
    <property type="component" value="Unassembled WGS sequence"/>
</dbReference>
<sequence length="74" mass="8585">MTTLELFLSNTTLHDADDCHWGFKEERTDYLPLYQQASAVKKKIFVRKDFPEVGSTTAELVRCLLPCISHQLHF</sequence>
<reference evidence="2" key="1">
    <citation type="journal article" date="2017" name="Cell">
        <title>Insights into land plant evolution garnered from the Marchantia polymorpha genome.</title>
        <authorList>
            <person name="Bowman J.L."/>
            <person name="Kohchi T."/>
            <person name="Yamato K.T."/>
            <person name="Jenkins J."/>
            <person name="Shu S."/>
            <person name="Ishizaki K."/>
            <person name="Yamaoka S."/>
            <person name="Nishihama R."/>
            <person name="Nakamura Y."/>
            <person name="Berger F."/>
            <person name="Adam C."/>
            <person name="Aki S.S."/>
            <person name="Althoff F."/>
            <person name="Araki T."/>
            <person name="Arteaga-Vazquez M.A."/>
            <person name="Balasubrmanian S."/>
            <person name="Barry K."/>
            <person name="Bauer D."/>
            <person name="Boehm C.R."/>
            <person name="Briginshaw L."/>
            <person name="Caballero-Perez J."/>
            <person name="Catarino B."/>
            <person name="Chen F."/>
            <person name="Chiyoda S."/>
            <person name="Chovatia M."/>
            <person name="Davies K.M."/>
            <person name="Delmans M."/>
            <person name="Demura T."/>
            <person name="Dierschke T."/>
            <person name="Dolan L."/>
            <person name="Dorantes-Acosta A.E."/>
            <person name="Eklund D.M."/>
            <person name="Florent S.N."/>
            <person name="Flores-Sandoval E."/>
            <person name="Fujiyama A."/>
            <person name="Fukuzawa H."/>
            <person name="Galik B."/>
            <person name="Grimanelli D."/>
            <person name="Grimwood J."/>
            <person name="Grossniklaus U."/>
            <person name="Hamada T."/>
            <person name="Haseloff J."/>
            <person name="Hetherington A.J."/>
            <person name="Higo A."/>
            <person name="Hirakawa Y."/>
            <person name="Hundley H.N."/>
            <person name="Ikeda Y."/>
            <person name="Inoue K."/>
            <person name="Inoue S.I."/>
            <person name="Ishida S."/>
            <person name="Jia Q."/>
            <person name="Kakita M."/>
            <person name="Kanazawa T."/>
            <person name="Kawai Y."/>
            <person name="Kawashima T."/>
            <person name="Kennedy M."/>
            <person name="Kinose K."/>
            <person name="Kinoshita T."/>
            <person name="Kohara Y."/>
            <person name="Koide E."/>
            <person name="Komatsu K."/>
            <person name="Kopischke S."/>
            <person name="Kubo M."/>
            <person name="Kyozuka J."/>
            <person name="Lagercrantz U."/>
            <person name="Lin S.S."/>
            <person name="Lindquist E."/>
            <person name="Lipzen A.M."/>
            <person name="Lu C.W."/>
            <person name="De Luna E."/>
            <person name="Martienssen R.A."/>
            <person name="Minamino N."/>
            <person name="Mizutani M."/>
            <person name="Mizutani M."/>
            <person name="Mochizuki N."/>
            <person name="Monte I."/>
            <person name="Mosher R."/>
            <person name="Nagasaki H."/>
            <person name="Nakagami H."/>
            <person name="Naramoto S."/>
            <person name="Nishitani K."/>
            <person name="Ohtani M."/>
            <person name="Okamoto T."/>
            <person name="Okumura M."/>
            <person name="Phillips J."/>
            <person name="Pollak B."/>
            <person name="Reinders A."/>
            <person name="Rovekamp M."/>
            <person name="Sano R."/>
            <person name="Sawa S."/>
            <person name="Schmid M.W."/>
            <person name="Shirakawa M."/>
            <person name="Solano R."/>
            <person name="Spunde A."/>
            <person name="Suetsugu N."/>
            <person name="Sugano S."/>
            <person name="Sugiyama A."/>
            <person name="Sun R."/>
            <person name="Suzuki Y."/>
            <person name="Takenaka M."/>
            <person name="Takezawa D."/>
            <person name="Tomogane H."/>
            <person name="Tsuzuki M."/>
            <person name="Ueda T."/>
            <person name="Umeda M."/>
            <person name="Ward J.M."/>
            <person name="Watanabe Y."/>
            <person name="Yazaki K."/>
            <person name="Yokoyama R."/>
            <person name="Yoshitake Y."/>
            <person name="Yotsui I."/>
            <person name="Zachgo S."/>
            <person name="Schmutz J."/>
        </authorList>
    </citation>
    <scope>NUCLEOTIDE SEQUENCE [LARGE SCALE GENOMIC DNA]</scope>
    <source>
        <strain evidence="2">Tak-1</strain>
    </source>
</reference>
<evidence type="ECO:0000313" key="2">
    <source>
        <dbReference type="Proteomes" id="UP000244005"/>
    </source>
</evidence>
<accession>A0A2R6W181</accession>
<evidence type="ECO:0000313" key="1">
    <source>
        <dbReference type="EMBL" id="PTQ27616.1"/>
    </source>
</evidence>
<protein>
    <submittedName>
        <fullName evidence="1">Uncharacterized protein</fullName>
    </submittedName>
</protein>
<organism evidence="1 2">
    <name type="scientific">Marchantia polymorpha</name>
    <name type="common">Common liverwort</name>
    <name type="synonym">Marchantia aquatica</name>
    <dbReference type="NCBI Taxonomy" id="3197"/>
    <lineage>
        <taxon>Eukaryota</taxon>
        <taxon>Viridiplantae</taxon>
        <taxon>Streptophyta</taxon>
        <taxon>Embryophyta</taxon>
        <taxon>Marchantiophyta</taxon>
        <taxon>Marchantiopsida</taxon>
        <taxon>Marchantiidae</taxon>
        <taxon>Marchantiales</taxon>
        <taxon>Marchantiaceae</taxon>
        <taxon>Marchantia</taxon>
    </lineage>
</organism>